<gene>
    <name evidence="1" type="primary">Fasn_13</name>
    <name evidence="1" type="ORF">CDAR_761</name>
</gene>
<reference evidence="1 2" key="1">
    <citation type="submission" date="2021-06" db="EMBL/GenBank/DDBJ databases">
        <title>Caerostris darwini draft genome.</title>
        <authorList>
            <person name="Kono N."/>
            <person name="Arakawa K."/>
        </authorList>
    </citation>
    <scope>NUCLEOTIDE SEQUENCE [LARGE SCALE GENOMIC DNA]</scope>
</reference>
<dbReference type="InterPro" id="IPR042104">
    <property type="entry name" value="PKS_dehydratase_sf"/>
</dbReference>
<dbReference type="Proteomes" id="UP001054837">
    <property type="component" value="Unassembled WGS sequence"/>
</dbReference>
<dbReference type="AlphaFoldDB" id="A0AAV4NHZ0"/>
<accession>A0AAV4NHZ0</accession>
<name>A0AAV4NHZ0_9ARAC</name>
<evidence type="ECO:0000313" key="2">
    <source>
        <dbReference type="Proteomes" id="UP001054837"/>
    </source>
</evidence>
<sequence>MYTEGLNPKVERLYPSVAFPVPRKTPMISNLIRWNHEHSFHVPVYTPVIRGFRREFHFDREDSYLLEYRVGGRSLFPPSALLLLAWEALAEKQQRSFEEMPVVLKNVKILKEIVINPTSE</sequence>
<keyword evidence="2" id="KW-1185">Reference proteome</keyword>
<dbReference type="EMBL" id="BPLQ01001717">
    <property type="protein sequence ID" value="GIX84429.1"/>
    <property type="molecule type" value="Genomic_DNA"/>
</dbReference>
<organism evidence="1 2">
    <name type="scientific">Caerostris darwini</name>
    <dbReference type="NCBI Taxonomy" id="1538125"/>
    <lineage>
        <taxon>Eukaryota</taxon>
        <taxon>Metazoa</taxon>
        <taxon>Ecdysozoa</taxon>
        <taxon>Arthropoda</taxon>
        <taxon>Chelicerata</taxon>
        <taxon>Arachnida</taxon>
        <taxon>Araneae</taxon>
        <taxon>Araneomorphae</taxon>
        <taxon>Entelegynae</taxon>
        <taxon>Araneoidea</taxon>
        <taxon>Araneidae</taxon>
        <taxon>Caerostris</taxon>
    </lineage>
</organism>
<dbReference type="Gene3D" id="3.10.129.110">
    <property type="entry name" value="Polyketide synthase dehydratase"/>
    <property type="match status" value="1"/>
</dbReference>
<dbReference type="Gene3D" id="3.30.70.3290">
    <property type="match status" value="1"/>
</dbReference>
<comment type="caution">
    <text evidence="1">The sequence shown here is derived from an EMBL/GenBank/DDBJ whole genome shotgun (WGS) entry which is preliminary data.</text>
</comment>
<evidence type="ECO:0000313" key="1">
    <source>
        <dbReference type="EMBL" id="GIX84429.1"/>
    </source>
</evidence>
<protein>
    <submittedName>
        <fullName evidence="1">Fatty acid synthase</fullName>
    </submittedName>
</protein>
<proteinExistence type="predicted"/>